<reference evidence="1 2" key="2">
    <citation type="journal article" date="2016" name="Genome Announc.">
        <title>Permanent Draft Genome Sequences for Two Variants of Frankia sp. Strain CpI1, the First Frankia Strain Isolated from Root Nodules of Comptonia peregrina.</title>
        <authorList>
            <person name="Oshone R."/>
            <person name="Hurst S.G.IV."/>
            <person name="Abebe-Akele F."/>
            <person name="Simpson S."/>
            <person name="Morris K."/>
            <person name="Thomas W.K."/>
            <person name="Tisa L.S."/>
        </authorList>
    </citation>
    <scope>NUCLEOTIDE SEQUENCE [LARGE SCALE GENOMIC DNA]</scope>
    <source>
        <strain evidence="2">CpI1-S</strain>
    </source>
</reference>
<dbReference type="GO" id="GO:0003677">
    <property type="term" value="F:DNA binding"/>
    <property type="evidence" value="ECO:0007669"/>
    <property type="project" value="InterPro"/>
</dbReference>
<dbReference type="SUPFAM" id="SSF56349">
    <property type="entry name" value="DNA breaking-rejoining enzymes"/>
    <property type="match status" value="1"/>
</dbReference>
<keyword evidence="2" id="KW-1185">Reference proteome</keyword>
<gene>
    <name evidence="1" type="ORF">FF36_04402</name>
</gene>
<accession>A0A0D8BAI0</accession>
<organism evidence="1 2">
    <name type="scientific">Frankia torreyi</name>
    <dbReference type="NCBI Taxonomy" id="1856"/>
    <lineage>
        <taxon>Bacteria</taxon>
        <taxon>Bacillati</taxon>
        <taxon>Actinomycetota</taxon>
        <taxon>Actinomycetes</taxon>
        <taxon>Frankiales</taxon>
        <taxon>Frankiaceae</taxon>
        <taxon>Frankia</taxon>
    </lineage>
</organism>
<dbReference type="Proteomes" id="UP000032545">
    <property type="component" value="Unassembled WGS sequence"/>
</dbReference>
<dbReference type="OrthoDB" id="3405537at2"/>
<protein>
    <recommendedName>
        <fullName evidence="3">Site-specific recombinase XerD</fullName>
    </recommendedName>
</protein>
<proteinExistence type="predicted"/>
<comment type="caution">
    <text evidence="1">The sequence shown here is derived from an EMBL/GenBank/DDBJ whole genome shotgun (WGS) entry which is preliminary data.</text>
</comment>
<dbReference type="AlphaFoldDB" id="A0A0D8BAI0"/>
<dbReference type="EMBL" id="JYFN01000040">
    <property type="protein sequence ID" value="KJE21258.1"/>
    <property type="molecule type" value="Genomic_DNA"/>
</dbReference>
<reference evidence="2" key="1">
    <citation type="submission" date="2015-02" db="EMBL/GenBank/DDBJ databases">
        <title>Draft Genome of Frankia sp. CpI1-S.</title>
        <authorList>
            <person name="Oshone R.T."/>
            <person name="Ngom M."/>
            <person name="Ghodhbane-Gtari F."/>
            <person name="Gtari M."/>
            <person name="Morris K."/>
            <person name="Thomas K."/>
            <person name="Sen A."/>
            <person name="Tisa L.S."/>
        </authorList>
    </citation>
    <scope>NUCLEOTIDE SEQUENCE [LARGE SCALE GENOMIC DNA]</scope>
    <source>
        <strain evidence="2">CpI1-S</strain>
    </source>
</reference>
<evidence type="ECO:0000313" key="2">
    <source>
        <dbReference type="Proteomes" id="UP000032545"/>
    </source>
</evidence>
<evidence type="ECO:0000313" key="1">
    <source>
        <dbReference type="EMBL" id="KJE21258.1"/>
    </source>
</evidence>
<dbReference type="PATRIC" id="fig|1502723.3.peg.4135"/>
<dbReference type="RefSeq" id="WP_052681278.1">
    <property type="nucleotide sequence ID" value="NZ_JYFN01000040.1"/>
</dbReference>
<name>A0A0D8BAI0_9ACTN</name>
<sequence length="328" mass="36472">MTVRGAKQLLHHETWLHRQLAELDGQPHARLLRQFATWSQLPRLRRRAAARPLTTHIRRAAAEQFTQARLFLAWVDERGRTPEAVTQADVDDWHATHLDHAKRSLRAFLTWAMSSGQLPRRDLPHLRIPRAEPLTQRARLDLVKAVLTSVTGSAATRAAACLMLLYAQPASRIVRLTIDDITHDGDEVLLRLGDPPVPVPKPFAALLLAAAAQRSNMNTATNPDSRWLFPGRRAGQPIHPGSLLDHIRALGIPNQAARTAALRQLVLQAPAPVVAQALGYHPVTTALLHRRSPLSSGRRSVMIEGCVDVVAVRRFRCRSSRGSGSRRR</sequence>
<evidence type="ECO:0008006" key="3">
    <source>
        <dbReference type="Google" id="ProtNLM"/>
    </source>
</evidence>
<dbReference type="InterPro" id="IPR011010">
    <property type="entry name" value="DNA_brk_join_enz"/>
</dbReference>